<name>A0AAE1CHL0_9PEZI</name>
<dbReference type="AlphaFoldDB" id="A0AAE1CHL0"/>
<evidence type="ECO:0000313" key="3">
    <source>
        <dbReference type="Proteomes" id="UP001270362"/>
    </source>
</evidence>
<keyword evidence="3" id="KW-1185">Reference proteome</keyword>
<feature type="signal peptide" evidence="1">
    <location>
        <begin position="1"/>
        <end position="25"/>
    </location>
</feature>
<accession>A0AAE1CHL0</accession>
<dbReference type="EMBL" id="JAULSO010000001">
    <property type="protein sequence ID" value="KAK3694644.1"/>
    <property type="molecule type" value="Genomic_DNA"/>
</dbReference>
<comment type="caution">
    <text evidence="2">The sequence shown here is derived from an EMBL/GenBank/DDBJ whole genome shotgun (WGS) entry which is preliminary data.</text>
</comment>
<dbReference type="Proteomes" id="UP001270362">
    <property type="component" value="Unassembled WGS sequence"/>
</dbReference>
<keyword evidence="1" id="KW-0732">Signal</keyword>
<proteinExistence type="predicted"/>
<reference evidence="2" key="2">
    <citation type="submission" date="2023-06" db="EMBL/GenBank/DDBJ databases">
        <authorList>
            <consortium name="Lawrence Berkeley National Laboratory"/>
            <person name="Haridas S."/>
            <person name="Hensen N."/>
            <person name="Bonometti L."/>
            <person name="Westerberg I."/>
            <person name="Brannstrom I.O."/>
            <person name="Guillou S."/>
            <person name="Cros-Aarteil S."/>
            <person name="Calhoun S."/>
            <person name="Kuo A."/>
            <person name="Mondo S."/>
            <person name="Pangilinan J."/>
            <person name="Riley R."/>
            <person name="Labutti K."/>
            <person name="Andreopoulos B."/>
            <person name="Lipzen A."/>
            <person name="Chen C."/>
            <person name="Yanf M."/>
            <person name="Daum C."/>
            <person name="Ng V."/>
            <person name="Clum A."/>
            <person name="Steindorff A."/>
            <person name="Ohm R."/>
            <person name="Martin F."/>
            <person name="Silar P."/>
            <person name="Natvig D."/>
            <person name="Lalanne C."/>
            <person name="Gautier V."/>
            <person name="Ament-Velasquez S.L."/>
            <person name="Kruys A."/>
            <person name="Hutchinson M.I."/>
            <person name="Powell A.J."/>
            <person name="Barry K."/>
            <person name="Miller A.N."/>
            <person name="Grigoriev I.V."/>
            <person name="Debuchy R."/>
            <person name="Gladieux P."/>
            <person name="Thoren M.H."/>
            <person name="Johannesson H."/>
        </authorList>
    </citation>
    <scope>NUCLEOTIDE SEQUENCE</scope>
    <source>
        <strain evidence="2">CBS 314.62</strain>
    </source>
</reference>
<evidence type="ECO:0000313" key="2">
    <source>
        <dbReference type="EMBL" id="KAK3694644.1"/>
    </source>
</evidence>
<reference evidence="2" key="1">
    <citation type="journal article" date="2023" name="Mol. Phylogenet. Evol.">
        <title>Genome-scale phylogeny and comparative genomics of the fungal order Sordariales.</title>
        <authorList>
            <person name="Hensen N."/>
            <person name="Bonometti L."/>
            <person name="Westerberg I."/>
            <person name="Brannstrom I.O."/>
            <person name="Guillou S."/>
            <person name="Cros-Aarteil S."/>
            <person name="Calhoun S."/>
            <person name="Haridas S."/>
            <person name="Kuo A."/>
            <person name="Mondo S."/>
            <person name="Pangilinan J."/>
            <person name="Riley R."/>
            <person name="LaButti K."/>
            <person name="Andreopoulos B."/>
            <person name="Lipzen A."/>
            <person name="Chen C."/>
            <person name="Yan M."/>
            <person name="Daum C."/>
            <person name="Ng V."/>
            <person name="Clum A."/>
            <person name="Steindorff A."/>
            <person name="Ohm R.A."/>
            <person name="Martin F."/>
            <person name="Silar P."/>
            <person name="Natvig D.O."/>
            <person name="Lalanne C."/>
            <person name="Gautier V."/>
            <person name="Ament-Velasquez S.L."/>
            <person name="Kruys A."/>
            <person name="Hutchinson M.I."/>
            <person name="Powell A.J."/>
            <person name="Barry K."/>
            <person name="Miller A.N."/>
            <person name="Grigoriev I.V."/>
            <person name="Debuchy R."/>
            <person name="Gladieux P."/>
            <person name="Hiltunen Thoren M."/>
            <person name="Johannesson H."/>
        </authorList>
    </citation>
    <scope>NUCLEOTIDE SEQUENCE</scope>
    <source>
        <strain evidence="2">CBS 314.62</strain>
    </source>
</reference>
<organism evidence="2 3">
    <name type="scientific">Podospora appendiculata</name>
    <dbReference type="NCBI Taxonomy" id="314037"/>
    <lineage>
        <taxon>Eukaryota</taxon>
        <taxon>Fungi</taxon>
        <taxon>Dikarya</taxon>
        <taxon>Ascomycota</taxon>
        <taxon>Pezizomycotina</taxon>
        <taxon>Sordariomycetes</taxon>
        <taxon>Sordariomycetidae</taxon>
        <taxon>Sordariales</taxon>
        <taxon>Podosporaceae</taxon>
        <taxon>Podospora</taxon>
    </lineage>
</organism>
<protein>
    <recommendedName>
        <fullName evidence="4">Secreted protein</fullName>
    </recommendedName>
</protein>
<evidence type="ECO:0008006" key="4">
    <source>
        <dbReference type="Google" id="ProtNLM"/>
    </source>
</evidence>
<gene>
    <name evidence="2" type="ORF">B0T22DRAFT_76612</name>
</gene>
<evidence type="ECO:0000256" key="1">
    <source>
        <dbReference type="SAM" id="SignalP"/>
    </source>
</evidence>
<feature type="chain" id="PRO_5041913455" description="Secreted protein" evidence="1">
    <location>
        <begin position="26"/>
        <end position="111"/>
    </location>
</feature>
<sequence>MEDLLAFEVLALAMVLLVLLVHSQALRQALRAPLRHRLRTCQFGLFYRSSGPHQLSFVGRQVGVQRPPGTAISGARHSGDPGCFSMLNAQPIASWQSFKRLPVTVRHASNR</sequence>